<organism evidence="2 3">
    <name type="scientific">Protea cynaroides</name>
    <dbReference type="NCBI Taxonomy" id="273540"/>
    <lineage>
        <taxon>Eukaryota</taxon>
        <taxon>Viridiplantae</taxon>
        <taxon>Streptophyta</taxon>
        <taxon>Embryophyta</taxon>
        <taxon>Tracheophyta</taxon>
        <taxon>Spermatophyta</taxon>
        <taxon>Magnoliopsida</taxon>
        <taxon>Proteales</taxon>
        <taxon>Proteaceae</taxon>
        <taxon>Protea</taxon>
    </lineage>
</organism>
<feature type="compositionally biased region" description="Basic and acidic residues" evidence="1">
    <location>
        <begin position="21"/>
        <end position="31"/>
    </location>
</feature>
<sequence>MPVPKTDALPLGYTPYGRSLGEGEGRRRGDIASKQQGSPFRTDYNKLATLIERNGKLSALFACNAMPIKARVACFSSPRLPAHVIREEKAASGSSLSRATGRRTTTASCSRPAASFDLIIQKNPRLKKKLLNQRRAKSAAGLEHRRLLSRGSRRRKKLRVYFKEAKSHESGRGGGEGISWFGLLGGVGGVF</sequence>
<dbReference type="AlphaFoldDB" id="A0A9Q0QPC0"/>
<name>A0A9Q0QPC0_9MAGN</name>
<gene>
    <name evidence="2" type="ORF">NE237_018777</name>
</gene>
<evidence type="ECO:0000256" key="1">
    <source>
        <dbReference type="SAM" id="MobiDB-lite"/>
    </source>
</evidence>
<evidence type="ECO:0000313" key="3">
    <source>
        <dbReference type="Proteomes" id="UP001141806"/>
    </source>
</evidence>
<evidence type="ECO:0000313" key="2">
    <source>
        <dbReference type="EMBL" id="KAJ4966928.1"/>
    </source>
</evidence>
<proteinExistence type="predicted"/>
<dbReference type="EMBL" id="JAMYWD010000007">
    <property type="protein sequence ID" value="KAJ4966928.1"/>
    <property type="molecule type" value="Genomic_DNA"/>
</dbReference>
<feature type="region of interest" description="Disordered" evidence="1">
    <location>
        <begin position="1"/>
        <end position="38"/>
    </location>
</feature>
<keyword evidence="3" id="KW-1185">Reference proteome</keyword>
<dbReference type="OrthoDB" id="1694273at2759"/>
<comment type="caution">
    <text evidence="2">The sequence shown here is derived from an EMBL/GenBank/DDBJ whole genome shotgun (WGS) entry which is preliminary data.</text>
</comment>
<protein>
    <submittedName>
        <fullName evidence="2">Uncharacterized protein</fullName>
    </submittedName>
</protein>
<dbReference type="Proteomes" id="UP001141806">
    <property type="component" value="Unassembled WGS sequence"/>
</dbReference>
<reference evidence="2" key="1">
    <citation type="journal article" date="2023" name="Plant J.">
        <title>The genome of the king protea, Protea cynaroides.</title>
        <authorList>
            <person name="Chang J."/>
            <person name="Duong T.A."/>
            <person name="Schoeman C."/>
            <person name="Ma X."/>
            <person name="Roodt D."/>
            <person name="Barker N."/>
            <person name="Li Z."/>
            <person name="Van de Peer Y."/>
            <person name="Mizrachi E."/>
        </authorList>
    </citation>
    <scope>NUCLEOTIDE SEQUENCE</scope>
    <source>
        <tissue evidence="2">Young leaves</tissue>
    </source>
</reference>
<accession>A0A9Q0QPC0</accession>